<proteinExistence type="predicted"/>
<reference evidence="1 2" key="1">
    <citation type="submission" date="2018-11" db="EMBL/GenBank/DDBJ databases">
        <title>Genome sequence of Saitozyma podzolica DSM 27192.</title>
        <authorList>
            <person name="Aliyu H."/>
            <person name="Gorte O."/>
            <person name="Ochsenreither K."/>
        </authorList>
    </citation>
    <scope>NUCLEOTIDE SEQUENCE [LARGE SCALE GENOMIC DNA]</scope>
    <source>
        <strain evidence="1 2">DSM 27192</strain>
    </source>
</reference>
<dbReference type="AlphaFoldDB" id="A0A427YN18"/>
<gene>
    <name evidence="1" type="ORF">EHS25_008891</name>
</gene>
<sequence length="61" mass="6394">MLTTLTMHQSWGRAGGVGVGVGGVSVNVIGTVDIPAEADDAGPERTARIRFIGRSGVEWER</sequence>
<evidence type="ECO:0000313" key="2">
    <source>
        <dbReference type="Proteomes" id="UP000279259"/>
    </source>
</evidence>
<accession>A0A427YN18</accession>
<evidence type="ECO:0000313" key="1">
    <source>
        <dbReference type="EMBL" id="RSH92475.1"/>
    </source>
</evidence>
<keyword evidence="2" id="KW-1185">Reference proteome</keyword>
<dbReference type="Proteomes" id="UP000279259">
    <property type="component" value="Unassembled WGS sequence"/>
</dbReference>
<protein>
    <submittedName>
        <fullName evidence="1">Uncharacterized protein</fullName>
    </submittedName>
</protein>
<dbReference type="EMBL" id="RSCD01000006">
    <property type="protein sequence ID" value="RSH92475.1"/>
    <property type="molecule type" value="Genomic_DNA"/>
</dbReference>
<name>A0A427YN18_9TREE</name>
<comment type="caution">
    <text evidence="1">The sequence shown here is derived from an EMBL/GenBank/DDBJ whole genome shotgun (WGS) entry which is preliminary data.</text>
</comment>
<organism evidence="1 2">
    <name type="scientific">Saitozyma podzolica</name>
    <dbReference type="NCBI Taxonomy" id="1890683"/>
    <lineage>
        <taxon>Eukaryota</taxon>
        <taxon>Fungi</taxon>
        <taxon>Dikarya</taxon>
        <taxon>Basidiomycota</taxon>
        <taxon>Agaricomycotina</taxon>
        <taxon>Tremellomycetes</taxon>
        <taxon>Tremellales</taxon>
        <taxon>Trimorphomycetaceae</taxon>
        <taxon>Saitozyma</taxon>
    </lineage>
</organism>